<proteinExistence type="predicted"/>
<dbReference type="EMBL" id="JABSTQ010009641">
    <property type="protein sequence ID" value="KAG0427307.1"/>
    <property type="molecule type" value="Genomic_DNA"/>
</dbReference>
<accession>A0AC60Q0Y4</accession>
<dbReference type="Proteomes" id="UP000805193">
    <property type="component" value="Unassembled WGS sequence"/>
</dbReference>
<sequence length="697" mass="76897">MGAAANVTVAPLADSESTDADDAMEKYRLCDVLELCEPRFFTPTAETIHNGQLRLPRNSANFEGYGPGDDPIEATDLGHVTAYIWKMQSFGGELSPASLLRPDWLEENESRSAVPGWPHPSAMRSVESLKADPLHGVDSRWSWITAVSCSCMLFVATCSVRVAGVLFYGIVDTFGVTREEASWPVTLNGCMLNLAGITLSGIFVGGNVLVSQHFEKRRNTAHSLLFTVTGLNTFAITTIVEYFRSTYGTRGAFLLLGALVFNTFPASILLRSPIWTLPIKTSSKGASQRMTTVVKQKMLSSLHADDLKPGNNIVKIRPNATAIRQMNSAKLARSSVVDDWTGSVQSFLELNGDKPSIGPHARAATLRETSKQFLTPSFVVIALSFSVVVFGMATFILLSVDLAKDKGIVPSEAIYLLHAFTAGDIAFRALTGFVIDSGFLSLEAVMLLGYLVQGFAYELLVWSETLPMMLLCSVLVGVSNGSRISLQAPSIIKSFGMDTLPIMMGGMVFCIGAFTLGRPALVGYFRDQLGDYRGLLHIIAIVNAVFFLVWTLRLLLQRRKQSRVEDPENEDKPPFDWLDAWLDVWESKNLTSGTLTKGTYGALRQTTRALVQITEYCFIELGLNYVLLGKIQTDSLEDRFGKYRQLAGSQYHISIRQPYEGENKLRLQSTLPTIPCEDERWEQLEKQVDTPRPSCNI</sequence>
<name>A0AC60Q0Y4_IXOPE</name>
<keyword evidence="2" id="KW-1185">Reference proteome</keyword>
<reference evidence="1 2" key="1">
    <citation type="journal article" date="2020" name="Cell">
        <title>Large-Scale Comparative Analyses of Tick Genomes Elucidate Their Genetic Diversity and Vector Capacities.</title>
        <authorList>
            <consortium name="Tick Genome and Microbiome Consortium (TIGMIC)"/>
            <person name="Jia N."/>
            <person name="Wang J."/>
            <person name="Shi W."/>
            <person name="Du L."/>
            <person name="Sun Y."/>
            <person name="Zhan W."/>
            <person name="Jiang J.F."/>
            <person name="Wang Q."/>
            <person name="Zhang B."/>
            <person name="Ji P."/>
            <person name="Bell-Sakyi L."/>
            <person name="Cui X.M."/>
            <person name="Yuan T.T."/>
            <person name="Jiang B.G."/>
            <person name="Yang W.F."/>
            <person name="Lam T.T."/>
            <person name="Chang Q.C."/>
            <person name="Ding S.J."/>
            <person name="Wang X.J."/>
            <person name="Zhu J.G."/>
            <person name="Ruan X.D."/>
            <person name="Zhao L."/>
            <person name="Wei J.T."/>
            <person name="Ye R.Z."/>
            <person name="Que T.C."/>
            <person name="Du C.H."/>
            <person name="Zhou Y.H."/>
            <person name="Cheng J.X."/>
            <person name="Dai P.F."/>
            <person name="Guo W.B."/>
            <person name="Han X.H."/>
            <person name="Huang E.J."/>
            <person name="Li L.F."/>
            <person name="Wei W."/>
            <person name="Gao Y.C."/>
            <person name="Liu J.Z."/>
            <person name="Shao H.Z."/>
            <person name="Wang X."/>
            <person name="Wang C.C."/>
            <person name="Yang T.C."/>
            <person name="Huo Q.B."/>
            <person name="Li W."/>
            <person name="Chen H.Y."/>
            <person name="Chen S.E."/>
            <person name="Zhou L.G."/>
            <person name="Ni X.B."/>
            <person name="Tian J.H."/>
            <person name="Sheng Y."/>
            <person name="Liu T."/>
            <person name="Pan Y.S."/>
            <person name="Xia L.Y."/>
            <person name="Li J."/>
            <person name="Zhao F."/>
            <person name="Cao W.C."/>
        </authorList>
    </citation>
    <scope>NUCLEOTIDE SEQUENCE [LARGE SCALE GENOMIC DNA]</scope>
    <source>
        <strain evidence="1">Iper-2018</strain>
    </source>
</reference>
<comment type="caution">
    <text evidence="1">The sequence shown here is derived from an EMBL/GenBank/DDBJ whole genome shotgun (WGS) entry which is preliminary data.</text>
</comment>
<protein>
    <submittedName>
        <fullName evidence="1">Uncharacterized protein</fullName>
    </submittedName>
</protein>
<gene>
    <name evidence="1" type="ORF">HPB47_025631</name>
</gene>
<evidence type="ECO:0000313" key="2">
    <source>
        <dbReference type="Proteomes" id="UP000805193"/>
    </source>
</evidence>
<organism evidence="1 2">
    <name type="scientific">Ixodes persulcatus</name>
    <name type="common">Taiga tick</name>
    <dbReference type="NCBI Taxonomy" id="34615"/>
    <lineage>
        <taxon>Eukaryota</taxon>
        <taxon>Metazoa</taxon>
        <taxon>Ecdysozoa</taxon>
        <taxon>Arthropoda</taxon>
        <taxon>Chelicerata</taxon>
        <taxon>Arachnida</taxon>
        <taxon>Acari</taxon>
        <taxon>Parasitiformes</taxon>
        <taxon>Ixodida</taxon>
        <taxon>Ixodoidea</taxon>
        <taxon>Ixodidae</taxon>
        <taxon>Ixodinae</taxon>
        <taxon>Ixodes</taxon>
    </lineage>
</organism>
<evidence type="ECO:0000313" key="1">
    <source>
        <dbReference type="EMBL" id="KAG0427307.1"/>
    </source>
</evidence>